<evidence type="ECO:0000256" key="1">
    <source>
        <dbReference type="ARBA" id="ARBA00004123"/>
    </source>
</evidence>
<accession>A0A8S1MGM5</accession>
<dbReference type="GO" id="GO:0005737">
    <property type="term" value="C:cytoplasm"/>
    <property type="evidence" value="ECO:0007669"/>
    <property type="project" value="TreeGrafter"/>
</dbReference>
<comment type="subcellular location">
    <subcellularLocation>
        <location evidence="1">Nucleus</location>
    </subcellularLocation>
</comment>
<dbReference type="AlphaFoldDB" id="A0A8S1MGM5"/>
<dbReference type="GO" id="GO:0000055">
    <property type="term" value="P:ribosomal large subunit export from nucleus"/>
    <property type="evidence" value="ECO:0007669"/>
    <property type="project" value="TreeGrafter"/>
</dbReference>
<dbReference type="EMBL" id="CAJJDN010000032">
    <property type="protein sequence ID" value="CAD8074454.1"/>
    <property type="molecule type" value="Genomic_DNA"/>
</dbReference>
<comment type="caution">
    <text evidence="8">The sequence shown here is derived from an EMBL/GenBank/DDBJ whole genome shotgun (WGS) entry which is preliminary data.</text>
</comment>
<dbReference type="InterPro" id="IPR045065">
    <property type="entry name" value="XPO1/5"/>
</dbReference>
<gene>
    <name evidence="8" type="ORF">PSON_ATCC_30995.1.T0320089</name>
</gene>
<evidence type="ECO:0000313" key="9">
    <source>
        <dbReference type="Proteomes" id="UP000692954"/>
    </source>
</evidence>
<dbReference type="PANTHER" id="PTHR11223:SF2">
    <property type="entry name" value="EXPORTIN-1"/>
    <property type="match status" value="1"/>
</dbReference>
<dbReference type="PANTHER" id="PTHR11223">
    <property type="entry name" value="EXPORTIN 1/5"/>
    <property type="match status" value="1"/>
</dbReference>
<feature type="domain" description="Exportin-1 C-terminal" evidence="7">
    <location>
        <begin position="233"/>
        <end position="552"/>
    </location>
</feature>
<dbReference type="Pfam" id="PF18787">
    <property type="entry name" value="CRM1_repeat_3"/>
    <property type="match status" value="1"/>
</dbReference>
<keyword evidence="3" id="KW-0813">Transport</keyword>
<name>A0A8S1MGM5_9CILI</name>
<dbReference type="GO" id="GO:0005049">
    <property type="term" value="F:nuclear export signal receptor activity"/>
    <property type="evidence" value="ECO:0007669"/>
    <property type="project" value="InterPro"/>
</dbReference>
<reference evidence="8" key="1">
    <citation type="submission" date="2021-01" db="EMBL/GenBank/DDBJ databases">
        <authorList>
            <consortium name="Genoscope - CEA"/>
            <person name="William W."/>
        </authorList>
    </citation>
    <scope>NUCLEOTIDE SEQUENCE</scope>
</reference>
<keyword evidence="5" id="KW-0539">Nucleus</keyword>
<evidence type="ECO:0000256" key="4">
    <source>
        <dbReference type="ARBA" id="ARBA00022927"/>
    </source>
</evidence>
<dbReference type="InterPro" id="IPR014877">
    <property type="entry name" value="XPO1_C_dom"/>
</dbReference>
<dbReference type="InterPro" id="IPR040485">
    <property type="entry name" value="XPO1_repeat_3"/>
</dbReference>
<feature type="coiled-coil region" evidence="6">
    <location>
        <begin position="533"/>
        <end position="567"/>
    </location>
</feature>
<evidence type="ECO:0000256" key="6">
    <source>
        <dbReference type="SAM" id="Coils"/>
    </source>
</evidence>
<dbReference type="Pfam" id="PF08767">
    <property type="entry name" value="CRM1_C"/>
    <property type="match status" value="1"/>
</dbReference>
<dbReference type="SMART" id="SM01102">
    <property type="entry name" value="CRM1_C"/>
    <property type="match status" value="1"/>
</dbReference>
<evidence type="ECO:0000313" key="8">
    <source>
        <dbReference type="EMBL" id="CAD8074454.1"/>
    </source>
</evidence>
<dbReference type="GO" id="GO:0000056">
    <property type="term" value="P:ribosomal small subunit export from nucleus"/>
    <property type="evidence" value="ECO:0007669"/>
    <property type="project" value="TreeGrafter"/>
</dbReference>
<evidence type="ECO:0000259" key="7">
    <source>
        <dbReference type="SMART" id="SM01102"/>
    </source>
</evidence>
<proteinExistence type="inferred from homology"/>
<evidence type="ECO:0000256" key="5">
    <source>
        <dbReference type="ARBA" id="ARBA00023242"/>
    </source>
</evidence>
<organism evidence="8 9">
    <name type="scientific">Paramecium sonneborni</name>
    <dbReference type="NCBI Taxonomy" id="65129"/>
    <lineage>
        <taxon>Eukaryota</taxon>
        <taxon>Sar</taxon>
        <taxon>Alveolata</taxon>
        <taxon>Ciliophora</taxon>
        <taxon>Intramacronucleata</taxon>
        <taxon>Oligohymenophorea</taxon>
        <taxon>Peniculida</taxon>
        <taxon>Parameciidae</taxon>
        <taxon>Paramecium</taxon>
    </lineage>
</organism>
<dbReference type="GO" id="GO:0006611">
    <property type="term" value="P:protein export from nucleus"/>
    <property type="evidence" value="ECO:0007669"/>
    <property type="project" value="InterPro"/>
</dbReference>
<protein>
    <recommendedName>
        <fullName evidence="7">Exportin-1 C-terminal domain-containing protein</fullName>
    </recommendedName>
</protein>
<sequence length="572" mass="67371">MDGSEWSFDNLNSICWAIGSISGCLPEQDEKQFLIHSIKNLLSLCEVKKGKENKAVVASNIMYVVGQYPKFLRSNWNFLKTVIKKLFEFMKESFPGVQEMACNTFLTISQKCGKEFVIRQIIQSDQLEREPYICELIRNIKEQVAILQDQYKLVYYESISHMIKFEEDLNIKIQLVNSLLKHLNDQLILHTSSNNYVELFKDEKVQQFFIQYFRILQQIVQPTGYAFTQSLIQLLPTYNQLYLFYSQSIQQQAMAQGIIVMGWYTIKKQRAVKKEILKLYSVYFQNCDQQLLNQNFQLKNSLVIPICNLLEEYQQSINEQKEPEFLLTFKYMLEKFLSPIEDLVPLILKGLFDATITLISQDFNSYPDHRINFFEFLRSCVQFHLLALFNMPQDQFKLMIDCIIWAFKHQVPNLQELGLDVLYYILQQVNSDIVVANQFYSLYYLRLLKDILEILTDNLHASGFKQQSQILMTLFQIASNSQITIKLSNEQIGSNFEYISQYLVTSLYGAFPNVTKQQTEFHISRMFQNLNNAHNFRQELSDYLINLKQFQENHEHLKQQEQQEDASKAKTQ</sequence>
<comment type="similarity">
    <text evidence="2">Belongs to the exportin family.</text>
</comment>
<dbReference type="Proteomes" id="UP000692954">
    <property type="component" value="Unassembled WGS sequence"/>
</dbReference>
<keyword evidence="4" id="KW-0653">Protein transport</keyword>
<evidence type="ECO:0000256" key="3">
    <source>
        <dbReference type="ARBA" id="ARBA00022448"/>
    </source>
</evidence>
<dbReference type="OrthoDB" id="27218at2759"/>
<keyword evidence="9" id="KW-1185">Reference proteome</keyword>
<evidence type="ECO:0000256" key="2">
    <source>
        <dbReference type="ARBA" id="ARBA00009466"/>
    </source>
</evidence>
<keyword evidence="6" id="KW-0175">Coiled coil</keyword>
<dbReference type="GO" id="GO:0005634">
    <property type="term" value="C:nucleus"/>
    <property type="evidence" value="ECO:0007669"/>
    <property type="project" value="UniProtKB-SubCell"/>
</dbReference>